<dbReference type="Proteomes" id="UP001160148">
    <property type="component" value="Unassembled WGS sequence"/>
</dbReference>
<keyword evidence="2" id="KW-1185">Reference proteome</keyword>
<sequence>MDFSNILASVDDLSLKVVDISSNASTTHGNNSTKSLTAVYLSTQRVAHKRFNDLDDGLRSLLAIASKSILWRLSVLKKQCIFSTTPKQFLTACCSHDEDTAKFNVWAAQ</sequence>
<evidence type="ECO:0000313" key="1">
    <source>
        <dbReference type="EMBL" id="CAI6367933.1"/>
    </source>
</evidence>
<protein>
    <submittedName>
        <fullName evidence="1">Uncharacterized protein</fullName>
    </submittedName>
</protein>
<reference evidence="1 2" key="1">
    <citation type="submission" date="2023-01" db="EMBL/GenBank/DDBJ databases">
        <authorList>
            <person name="Whitehead M."/>
        </authorList>
    </citation>
    <scope>NUCLEOTIDE SEQUENCE [LARGE SCALE GENOMIC DNA]</scope>
</reference>
<evidence type="ECO:0000313" key="2">
    <source>
        <dbReference type="Proteomes" id="UP001160148"/>
    </source>
</evidence>
<gene>
    <name evidence="1" type="ORF">MEUPH1_LOCUS22345</name>
</gene>
<name>A0AAV0XIT3_9HEMI</name>
<organism evidence="1 2">
    <name type="scientific">Macrosiphum euphorbiae</name>
    <name type="common">potato aphid</name>
    <dbReference type="NCBI Taxonomy" id="13131"/>
    <lineage>
        <taxon>Eukaryota</taxon>
        <taxon>Metazoa</taxon>
        <taxon>Ecdysozoa</taxon>
        <taxon>Arthropoda</taxon>
        <taxon>Hexapoda</taxon>
        <taxon>Insecta</taxon>
        <taxon>Pterygota</taxon>
        <taxon>Neoptera</taxon>
        <taxon>Paraneoptera</taxon>
        <taxon>Hemiptera</taxon>
        <taxon>Sternorrhyncha</taxon>
        <taxon>Aphidomorpha</taxon>
        <taxon>Aphidoidea</taxon>
        <taxon>Aphididae</taxon>
        <taxon>Macrosiphini</taxon>
        <taxon>Macrosiphum</taxon>
    </lineage>
</organism>
<dbReference type="EMBL" id="CARXXK010000005">
    <property type="protein sequence ID" value="CAI6367933.1"/>
    <property type="molecule type" value="Genomic_DNA"/>
</dbReference>
<proteinExistence type="predicted"/>
<comment type="caution">
    <text evidence="1">The sequence shown here is derived from an EMBL/GenBank/DDBJ whole genome shotgun (WGS) entry which is preliminary data.</text>
</comment>
<accession>A0AAV0XIT3</accession>
<dbReference type="AlphaFoldDB" id="A0AAV0XIT3"/>